<accession>A0A852MYD2</accession>
<keyword evidence="12" id="KW-1185">Reference proteome</keyword>
<dbReference type="Pfam" id="PF07679">
    <property type="entry name" value="I-set"/>
    <property type="match status" value="1"/>
</dbReference>
<evidence type="ECO:0000313" key="11">
    <source>
        <dbReference type="EMBL" id="NXY08844.1"/>
    </source>
</evidence>
<reference evidence="11" key="1">
    <citation type="submission" date="2020-02" db="EMBL/GenBank/DDBJ databases">
        <title>Bird 10,000 Genomes (B10K) Project - Family phase.</title>
        <authorList>
            <person name="Zhang G."/>
        </authorList>
    </citation>
    <scope>NUCLEOTIDE SEQUENCE</scope>
    <source>
        <strain evidence="11">B10K-IZ-033-77</strain>
    </source>
</reference>
<dbReference type="InterPro" id="IPR003598">
    <property type="entry name" value="Ig_sub2"/>
</dbReference>
<feature type="non-terminal residue" evidence="11">
    <location>
        <position position="81"/>
    </location>
</feature>
<evidence type="ECO:0000313" key="12">
    <source>
        <dbReference type="Proteomes" id="UP000603297"/>
    </source>
</evidence>
<dbReference type="InterPro" id="IPR036179">
    <property type="entry name" value="Ig-like_dom_sf"/>
</dbReference>
<keyword evidence="9" id="KW-0393">Immunoglobulin domain</keyword>
<protein>
    <submittedName>
        <fullName evidence="11">IGS10 protein</fullName>
    </submittedName>
</protein>
<dbReference type="FunFam" id="2.60.40.10:FF:000076">
    <property type="entry name" value="Leucine-rich repeat and Ig domain-containing 4"/>
    <property type="match status" value="1"/>
</dbReference>
<proteinExistence type="predicted"/>
<keyword evidence="7" id="KW-0472">Membrane</keyword>
<dbReference type="InterPro" id="IPR007110">
    <property type="entry name" value="Ig-like_dom"/>
</dbReference>
<evidence type="ECO:0000256" key="1">
    <source>
        <dbReference type="ARBA" id="ARBA00004167"/>
    </source>
</evidence>
<dbReference type="EMBL" id="WEIY01000508">
    <property type="protein sequence ID" value="NXY08844.1"/>
    <property type="molecule type" value="Genomic_DNA"/>
</dbReference>
<dbReference type="PROSITE" id="PS50835">
    <property type="entry name" value="IG_LIKE"/>
    <property type="match status" value="1"/>
</dbReference>
<dbReference type="SMART" id="SM00408">
    <property type="entry name" value="IGc2"/>
    <property type="match status" value="1"/>
</dbReference>
<evidence type="ECO:0000256" key="9">
    <source>
        <dbReference type="ARBA" id="ARBA00023319"/>
    </source>
</evidence>
<dbReference type="OrthoDB" id="5985519at2759"/>
<comment type="subcellular location">
    <subcellularLocation>
        <location evidence="1">Membrane</location>
        <topology evidence="1">Single-pass membrane protein</topology>
    </subcellularLocation>
</comment>
<gene>
    <name evidence="11" type="primary">Igsf10_1</name>
    <name evidence="11" type="ORF">PTEMEL_R15513</name>
</gene>
<evidence type="ECO:0000256" key="6">
    <source>
        <dbReference type="ARBA" id="ARBA00022989"/>
    </source>
</evidence>
<keyword evidence="8" id="KW-1015">Disulfide bond</keyword>
<evidence type="ECO:0000256" key="7">
    <source>
        <dbReference type="ARBA" id="ARBA00023136"/>
    </source>
</evidence>
<organism evidence="11 12">
    <name type="scientific">Pteruthius melanotis</name>
    <dbReference type="NCBI Taxonomy" id="357074"/>
    <lineage>
        <taxon>Eukaryota</taxon>
        <taxon>Metazoa</taxon>
        <taxon>Chordata</taxon>
        <taxon>Craniata</taxon>
        <taxon>Vertebrata</taxon>
        <taxon>Euteleostomi</taxon>
        <taxon>Archelosauria</taxon>
        <taxon>Archosauria</taxon>
        <taxon>Dinosauria</taxon>
        <taxon>Saurischia</taxon>
        <taxon>Theropoda</taxon>
        <taxon>Coelurosauria</taxon>
        <taxon>Aves</taxon>
        <taxon>Neognathae</taxon>
        <taxon>Neoaves</taxon>
        <taxon>Telluraves</taxon>
        <taxon>Australaves</taxon>
        <taxon>Passeriformes</taxon>
        <taxon>Sylvioidea</taxon>
        <taxon>Timaliidae</taxon>
        <taxon>Pteruthius</taxon>
    </lineage>
</organism>
<comment type="caution">
    <text evidence="11">The sequence shown here is derived from an EMBL/GenBank/DDBJ whole genome shotgun (WGS) entry which is preliminary data.</text>
</comment>
<keyword evidence="2" id="KW-0433">Leucine-rich repeat</keyword>
<feature type="domain" description="Ig-like" evidence="10">
    <location>
        <begin position="1"/>
        <end position="81"/>
    </location>
</feature>
<dbReference type="AlphaFoldDB" id="A0A852MYD2"/>
<dbReference type="InterPro" id="IPR013783">
    <property type="entry name" value="Ig-like_fold"/>
</dbReference>
<dbReference type="InterPro" id="IPR013098">
    <property type="entry name" value="Ig_I-set"/>
</dbReference>
<dbReference type="InterPro" id="IPR050467">
    <property type="entry name" value="LRFN"/>
</dbReference>
<keyword evidence="5" id="KW-0677">Repeat</keyword>
<evidence type="ECO:0000256" key="8">
    <source>
        <dbReference type="ARBA" id="ARBA00023157"/>
    </source>
</evidence>
<keyword evidence="3" id="KW-0812">Transmembrane</keyword>
<dbReference type="PANTHER" id="PTHR45842">
    <property type="entry name" value="SYNAPTIC ADHESION-LIKE MOLECULE SALM"/>
    <property type="match status" value="1"/>
</dbReference>
<evidence type="ECO:0000256" key="4">
    <source>
        <dbReference type="ARBA" id="ARBA00022729"/>
    </source>
</evidence>
<keyword evidence="4" id="KW-0732">Signal</keyword>
<evidence type="ECO:0000259" key="10">
    <source>
        <dbReference type="PROSITE" id="PS50835"/>
    </source>
</evidence>
<sequence length="81" mass="8366">AHSGSSVALACRAQGSPAPSISWLLPNQTRLARSSAGSGRARVEPDGTLVLRAVTVYDRGLYTCRAESPAGSDSLAVKLQV</sequence>
<keyword evidence="6" id="KW-1133">Transmembrane helix</keyword>
<feature type="non-terminal residue" evidence="11">
    <location>
        <position position="1"/>
    </location>
</feature>
<dbReference type="GO" id="GO:0016020">
    <property type="term" value="C:membrane"/>
    <property type="evidence" value="ECO:0007669"/>
    <property type="project" value="UniProtKB-SubCell"/>
</dbReference>
<evidence type="ECO:0000256" key="5">
    <source>
        <dbReference type="ARBA" id="ARBA00022737"/>
    </source>
</evidence>
<dbReference type="GO" id="GO:0005576">
    <property type="term" value="C:extracellular region"/>
    <property type="evidence" value="ECO:0007669"/>
    <property type="project" value="TreeGrafter"/>
</dbReference>
<evidence type="ECO:0000256" key="3">
    <source>
        <dbReference type="ARBA" id="ARBA00022692"/>
    </source>
</evidence>
<dbReference type="Proteomes" id="UP000603297">
    <property type="component" value="Unassembled WGS sequence"/>
</dbReference>
<dbReference type="SUPFAM" id="SSF48726">
    <property type="entry name" value="Immunoglobulin"/>
    <property type="match status" value="1"/>
</dbReference>
<dbReference type="Gene3D" id="2.60.40.10">
    <property type="entry name" value="Immunoglobulins"/>
    <property type="match status" value="1"/>
</dbReference>
<name>A0A852MYD2_9PASS</name>
<evidence type="ECO:0000256" key="2">
    <source>
        <dbReference type="ARBA" id="ARBA00022614"/>
    </source>
</evidence>
<dbReference type="PANTHER" id="PTHR45842:SF2">
    <property type="entry name" value="IMMUNOGLOBULIN SUPERFAMILY MEMBER 10"/>
    <property type="match status" value="1"/>
</dbReference>